<dbReference type="Proteomes" id="UP000248889">
    <property type="component" value="Unassembled WGS sequence"/>
</dbReference>
<dbReference type="InterPro" id="IPR036291">
    <property type="entry name" value="NAD(P)-bd_dom_sf"/>
</dbReference>
<dbReference type="OrthoDB" id="4577644at2"/>
<dbReference type="EMBL" id="QKYN01000038">
    <property type="protein sequence ID" value="RAG85660.1"/>
    <property type="molecule type" value="Genomic_DNA"/>
</dbReference>
<dbReference type="AlphaFoldDB" id="A0A2X0KFN8"/>
<dbReference type="NCBIfam" id="NF004846">
    <property type="entry name" value="PRK06197.1"/>
    <property type="match status" value="1"/>
</dbReference>
<evidence type="ECO:0000313" key="2">
    <source>
        <dbReference type="EMBL" id="RAG85660.1"/>
    </source>
</evidence>
<keyword evidence="3" id="KW-1185">Reference proteome</keyword>
<evidence type="ECO:0000256" key="1">
    <source>
        <dbReference type="ARBA" id="ARBA00023002"/>
    </source>
</evidence>
<keyword evidence="1" id="KW-0560">Oxidoreductase</keyword>
<accession>A0A2X0KFN8</accession>
<dbReference type="SUPFAM" id="SSF51735">
    <property type="entry name" value="NAD(P)-binding Rossmann-fold domains"/>
    <property type="match status" value="1"/>
</dbReference>
<dbReference type="InterPro" id="IPR002347">
    <property type="entry name" value="SDR_fam"/>
</dbReference>
<name>A0A2X0KFN8_9ACTN</name>
<protein>
    <submittedName>
        <fullName evidence="2">Short-chain dehydrogenase</fullName>
    </submittedName>
</protein>
<dbReference type="RefSeq" id="WP_111500622.1">
    <property type="nucleotide sequence ID" value="NZ_QKYN01000038.1"/>
</dbReference>
<dbReference type="PRINTS" id="PR00081">
    <property type="entry name" value="GDHRDH"/>
</dbReference>
<dbReference type="CDD" id="cd05327">
    <property type="entry name" value="retinol-DH_like_SDR_c_like"/>
    <property type="match status" value="1"/>
</dbReference>
<organism evidence="2 3">
    <name type="scientific">Streptacidiphilus pinicola</name>
    <dbReference type="NCBI Taxonomy" id="2219663"/>
    <lineage>
        <taxon>Bacteria</taxon>
        <taxon>Bacillati</taxon>
        <taxon>Actinomycetota</taxon>
        <taxon>Actinomycetes</taxon>
        <taxon>Kitasatosporales</taxon>
        <taxon>Streptomycetaceae</taxon>
        <taxon>Streptacidiphilus</taxon>
    </lineage>
</organism>
<proteinExistence type="predicted"/>
<comment type="caution">
    <text evidence="2">The sequence shown here is derived from an EMBL/GenBank/DDBJ whole genome shotgun (WGS) entry which is preliminary data.</text>
</comment>
<dbReference type="GO" id="GO:0016491">
    <property type="term" value="F:oxidoreductase activity"/>
    <property type="evidence" value="ECO:0007669"/>
    <property type="project" value="UniProtKB-KW"/>
</dbReference>
<dbReference type="PANTHER" id="PTHR43157:SF31">
    <property type="entry name" value="PHOSPHATIDYLINOSITOL-GLYCAN BIOSYNTHESIS CLASS F PROTEIN"/>
    <property type="match status" value="1"/>
</dbReference>
<dbReference type="Pfam" id="PF00106">
    <property type="entry name" value="adh_short"/>
    <property type="match status" value="1"/>
</dbReference>
<reference evidence="2 3" key="1">
    <citation type="submission" date="2018-06" db="EMBL/GenBank/DDBJ databases">
        <title>Streptacidiphilus pinicola sp. nov., isolated from pine grove soil.</title>
        <authorList>
            <person name="Roh S.G."/>
            <person name="Park S."/>
            <person name="Kim M.-K."/>
            <person name="Yun B.-R."/>
            <person name="Park J."/>
            <person name="Kim M.J."/>
            <person name="Kim Y.S."/>
            <person name="Kim S.B."/>
        </authorList>
    </citation>
    <scope>NUCLEOTIDE SEQUENCE [LARGE SCALE GENOMIC DNA]</scope>
    <source>
        <strain evidence="2 3">MMS16-CNU450</strain>
    </source>
</reference>
<dbReference type="Gene3D" id="3.40.50.720">
    <property type="entry name" value="NAD(P)-binding Rossmann-like Domain"/>
    <property type="match status" value="1"/>
</dbReference>
<evidence type="ECO:0000313" key="3">
    <source>
        <dbReference type="Proteomes" id="UP000248889"/>
    </source>
</evidence>
<dbReference type="PANTHER" id="PTHR43157">
    <property type="entry name" value="PHOSPHATIDYLINOSITOL-GLYCAN BIOSYNTHESIS CLASS F PROTEIN-RELATED"/>
    <property type="match status" value="1"/>
</dbReference>
<sequence>MAWSAADVPDQTGRVAVVTGANSGLGLETAKVLAARGATVVLACRDPKRAADAAEVVGRQGGGKAELLALDLASLASVRDAAAELRERFDRIDLLVDNAGVMFPRYGKTADGFELQLGTNHLGHFAFTGLVLDRLLPVPGSRVVVVASLAHQFARGGVNFDDLQSERRYSRIGAYGQSKLSNLLFAYELQRRLEAAQSETIAVAAHPGYSSTELTRHLPAWMQPANRALVEPFFAQPAEQGALPSLRAATDPEVRGGQYYGPDGFQQMRGAPKLVRSTPASYDTAAQQRLWTVSQELTGVAYPV</sequence>
<gene>
    <name evidence="2" type="ORF">DN069_10445</name>
</gene>